<dbReference type="GO" id="GO:0031267">
    <property type="term" value="F:small GTPase binding"/>
    <property type="evidence" value="ECO:0007669"/>
    <property type="project" value="TreeGrafter"/>
</dbReference>
<dbReference type="FunFam" id="1.10.10.750:FF:000001">
    <property type="entry name" value="TBC1 domain family member 10A"/>
    <property type="match status" value="1"/>
</dbReference>
<dbReference type="KEGG" id="bbis:104986969"/>
<dbReference type="PANTHER" id="PTHR47219">
    <property type="entry name" value="RAB GTPASE-ACTIVATING PROTEIN 1-LIKE"/>
    <property type="match status" value="1"/>
</dbReference>
<name>A0A6P3HBT6_BISBB</name>
<keyword evidence="2" id="KW-1185">Reference proteome</keyword>
<evidence type="ECO:0000256" key="1">
    <source>
        <dbReference type="SAM" id="MobiDB-lite"/>
    </source>
</evidence>
<evidence type="ECO:0000313" key="3">
    <source>
        <dbReference type="RefSeq" id="XP_010836010.1"/>
    </source>
</evidence>
<reference evidence="3" key="1">
    <citation type="submission" date="2025-08" db="UniProtKB">
        <authorList>
            <consortium name="RefSeq"/>
        </authorList>
    </citation>
    <scope>IDENTIFICATION</scope>
    <source>
        <tissue evidence="3">Blood</tissue>
    </source>
</reference>
<gene>
    <name evidence="3" type="primary">TBC1D10C</name>
</gene>
<dbReference type="OrthoDB" id="159449at2759"/>
<feature type="region of interest" description="Disordered" evidence="1">
    <location>
        <begin position="1"/>
        <end position="55"/>
    </location>
</feature>
<dbReference type="SUPFAM" id="SSF47923">
    <property type="entry name" value="Ypt/Rab-GAP domain of gyp1p"/>
    <property type="match status" value="1"/>
</dbReference>
<dbReference type="InterPro" id="IPR035969">
    <property type="entry name" value="Rab-GAP_TBC_sf"/>
</dbReference>
<dbReference type="AlphaFoldDB" id="A0A6P3HBT6"/>
<proteinExistence type="predicted"/>
<dbReference type="Proteomes" id="UP000515208">
    <property type="component" value="Unplaced"/>
</dbReference>
<organism evidence="2 3">
    <name type="scientific">Bison bison bison</name>
    <name type="common">North American plains bison</name>
    <dbReference type="NCBI Taxonomy" id="43346"/>
    <lineage>
        <taxon>Eukaryota</taxon>
        <taxon>Metazoa</taxon>
        <taxon>Chordata</taxon>
        <taxon>Craniata</taxon>
        <taxon>Vertebrata</taxon>
        <taxon>Euteleostomi</taxon>
        <taxon>Mammalia</taxon>
        <taxon>Eutheria</taxon>
        <taxon>Laurasiatheria</taxon>
        <taxon>Artiodactyla</taxon>
        <taxon>Ruminantia</taxon>
        <taxon>Pecora</taxon>
        <taxon>Bovidae</taxon>
        <taxon>Bovinae</taxon>
        <taxon>Bison</taxon>
    </lineage>
</organism>
<dbReference type="GO" id="GO:0005096">
    <property type="term" value="F:GTPase activator activity"/>
    <property type="evidence" value="ECO:0007669"/>
    <property type="project" value="TreeGrafter"/>
</dbReference>
<protein>
    <submittedName>
        <fullName evidence="3">Carabin</fullName>
    </submittedName>
</protein>
<evidence type="ECO:0000313" key="2">
    <source>
        <dbReference type="Proteomes" id="UP000515208"/>
    </source>
</evidence>
<feature type="compositionally biased region" description="Low complexity" evidence="1">
    <location>
        <begin position="18"/>
        <end position="30"/>
    </location>
</feature>
<dbReference type="Gene3D" id="1.10.10.750">
    <property type="entry name" value="Ypt/Rab-GAP domain of gyp1p, domain 1"/>
    <property type="match status" value="1"/>
</dbReference>
<dbReference type="CTD" id="374403"/>
<accession>A0A6P3HBT6</accession>
<dbReference type="GeneID" id="104986969"/>
<dbReference type="InterPro" id="IPR050302">
    <property type="entry name" value="Rab_GAP_TBC_domain"/>
</dbReference>
<dbReference type="PANTHER" id="PTHR47219:SF4">
    <property type="entry name" value="TBC1 DOMAIN FAMILY MEMBER 10A"/>
    <property type="match status" value="1"/>
</dbReference>
<dbReference type="RefSeq" id="XP_010836010.1">
    <property type="nucleotide sequence ID" value="XM_010837708.1"/>
</dbReference>
<sequence length="162" mass="17948">MAQALGEDLAQPGELQDDSSSLGSDSELSGPGPYRQADRYGFIGGSAAEPGPGHPPADLIRQREMKWVEMTSHWEKTMSRRYKKVKMQCRKGIPSALRARCWPLLCGAHVCQKNSPSTYQNLAEAPGDPQWMETIGRDLHPQFPLHEMFVSPQGHGRGSCRC</sequence>